<feature type="non-terminal residue" evidence="1">
    <location>
        <position position="157"/>
    </location>
</feature>
<dbReference type="Proteomes" id="UP000272888">
    <property type="component" value="Unassembled WGS sequence"/>
</dbReference>
<proteinExistence type="predicted"/>
<accession>A0A3A8PEF9</accession>
<evidence type="ECO:0000313" key="1">
    <source>
        <dbReference type="EMBL" id="RKH54768.1"/>
    </source>
</evidence>
<dbReference type="EMBL" id="RAWB01000285">
    <property type="protein sequence ID" value="RKH54768.1"/>
    <property type="molecule type" value="Genomic_DNA"/>
</dbReference>
<dbReference type="RefSeq" id="WP_147451306.1">
    <property type="nucleotide sequence ID" value="NZ_RAWB01000285.1"/>
</dbReference>
<reference evidence="2" key="1">
    <citation type="submission" date="2018-09" db="EMBL/GenBank/DDBJ databases">
        <authorList>
            <person name="Livingstone P.G."/>
            <person name="Whitworth D.E."/>
        </authorList>
    </citation>
    <scope>NUCLEOTIDE SEQUENCE [LARGE SCALE GENOMIC DNA]</scope>
    <source>
        <strain evidence="2">CA051B</strain>
    </source>
</reference>
<protein>
    <submittedName>
        <fullName evidence="1">Uncharacterized protein</fullName>
    </submittedName>
</protein>
<keyword evidence="2" id="KW-1185">Reference proteome</keyword>
<sequence>MTPSGEELLAIARLYWGADEIYRFRQEPSPEDLRFKALWKEKRKEFGRWVHLIHEIRAALPNFDVWDYTPPGANPSFGVLVYPPQEEILHRPQLTWTVCGYLSILAPVYNVHCVRREFLGKHLRISKVFLGLAPLELRGIAKLIAERIEANYGATAL</sequence>
<organism evidence="1 2">
    <name type="scientific">Corallococcus llansteffanensis</name>
    <dbReference type="NCBI Taxonomy" id="2316731"/>
    <lineage>
        <taxon>Bacteria</taxon>
        <taxon>Pseudomonadati</taxon>
        <taxon>Myxococcota</taxon>
        <taxon>Myxococcia</taxon>
        <taxon>Myxococcales</taxon>
        <taxon>Cystobacterineae</taxon>
        <taxon>Myxococcaceae</taxon>
        <taxon>Corallococcus</taxon>
    </lineage>
</organism>
<gene>
    <name evidence="1" type="ORF">D7V93_24700</name>
</gene>
<evidence type="ECO:0000313" key="2">
    <source>
        <dbReference type="Proteomes" id="UP000272888"/>
    </source>
</evidence>
<dbReference type="AlphaFoldDB" id="A0A3A8PEF9"/>
<name>A0A3A8PEF9_9BACT</name>
<comment type="caution">
    <text evidence="1">The sequence shown here is derived from an EMBL/GenBank/DDBJ whole genome shotgun (WGS) entry which is preliminary data.</text>
</comment>